<evidence type="ECO:0000259" key="6">
    <source>
        <dbReference type="Pfam" id="PF06068"/>
    </source>
</evidence>
<sequence>MFDALQRLGNLSARFSSVYSHIHRLRLDDRLEPRANSQEMVAWAKAREAAGMVLKTVHDGWIAGRVMLFSGSPPTGKTVIALSMAQTLGSDIPFTVIAASASEVFSLSMSKTEAYRRNIGIHIKEGTELVKGEEVEIQLTGGESPSRRHPYHKSLTLLTIDKTSGKSLNSIVCLHGREIMMLQALIPEDEIQKWGEIVHTVSLHEIDVINSRTQGFPALFACDMGEIKQEVLFIDAVHMSDTERLSLLNRALENDLATLASNRGMARIRGTIFCNPHGSPFNLLDHVLIVNTKLYSEDNIEQIIQCGMELQDTFCMQVPDESTGAKKRMSPLK</sequence>
<dbReference type="InterPro" id="IPR010339">
    <property type="entry name" value="TIP49_P-loop"/>
</dbReference>
<keyword evidence="5" id="KW-0347">Helicase</keyword>
<evidence type="ECO:0000256" key="1">
    <source>
        <dbReference type="ARBA" id="ARBA00022763"/>
    </source>
</evidence>
<reference evidence="7" key="1">
    <citation type="submission" date="2023-06" db="EMBL/GenBank/DDBJ databases">
        <authorList>
            <consortium name="Lawrence Berkeley National Laboratory"/>
            <person name="Ahrendt S."/>
            <person name="Sahu N."/>
            <person name="Indic B."/>
            <person name="Wong-Bajracharya J."/>
            <person name="Merenyi Z."/>
            <person name="Ke H.-M."/>
            <person name="Monk M."/>
            <person name="Kocsube S."/>
            <person name="Drula E."/>
            <person name="Lipzen A."/>
            <person name="Balint B."/>
            <person name="Henrissat B."/>
            <person name="Andreopoulos B."/>
            <person name="Martin F.M."/>
            <person name="Harder C.B."/>
            <person name="Rigling D."/>
            <person name="Ford K.L."/>
            <person name="Foster G.D."/>
            <person name="Pangilinan J."/>
            <person name="Papanicolaou A."/>
            <person name="Barry K."/>
            <person name="LaButti K."/>
            <person name="Viragh M."/>
            <person name="Koriabine M."/>
            <person name="Yan M."/>
            <person name="Riley R."/>
            <person name="Champramary S."/>
            <person name="Plett K.L."/>
            <person name="Tsai I.J."/>
            <person name="Slot J."/>
            <person name="Sipos G."/>
            <person name="Plett J."/>
            <person name="Nagy L.G."/>
            <person name="Grigoriev I.V."/>
        </authorList>
    </citation>
    <scope>NUCLEOTIDE SEQUENCE</scope>
    <source>
        <strain evidence="7">FPL87.14</strain>
    </source>
</reference>
<comment type="function">
    <text evidence="5">DNA helicase participates in several chromatin remodeling complexes, including the SWR1 and the INO80 complexes.</text>
</comment>
<evidence type="ECO:0000256" key="2">
    <source>
        <dbReference type="ARBA" id="ARBA00023015"/>
    </source>
</evidence>
<dbReference type="GO" id="GO:0005634">
    <property type="term" value="C:nucleus"/>
    <property type="evidence" value="ECO:0007669"/>
    <property type="project" value="UniProtKB-SubCell"/>
</dbReference>
<keyword evidence="5" id="KW-0378">Hydrolase</keyword>
<protein>
    <recommendedName>
        <fullName evidence="5">RuvB-like helicase</fullName>
        <ecNumber evidence="5">3.6.4.12</ecNumber>
    </recommendedName>
</protein>
<keyword evidence="5" id="KW-0067">ATP-binding</keyword>
<dbReference type="GO" id="GO:0016787">
    <property type="term" value="F:hydrolase activity"/>
    <property type="evidence" value="ECO:0007669"/>
    <property type="project" value="UniProtKB-KW"/>
</dbReference>
<dbReference type="InterPro" id="IPR027417">
    <property type="entry name" value="P-loop_NTPase"/>
</dbReference>
<keyword evidence="4 5" id="KW-0234">DNA repair</keyword>
<dbReference type="Pfam" id="PF06068">
    <property type="entry name" value="TIP49"/>
    <property type="match status" value="2"/>
</dbReference>
<evidence type="ECO:0000313" key="7">
    <source>
        <dbReference type="EMBL" id="KAK0429681.1"/>
    </source>
</evidence>
<dbReference type="InterPro" id="IPR027238">
    <property type="entry name" value="RuvB-like"/>
</dbReference>
<dbReference type="GO" id="GO:0003678">
    <property type="term" value="F:DNA helicase activity"/>
    <property type="evidence" value="ECO:0007669"/>
    <property type="project" value="UniProtKB-EC"/>
</dbReference>
<comment type="similarity">
    <text evidence="5">Belongs to the RuvB family.</text>
</comment>
<dbReference type="GO" id="GO:0006281">
    <property type="term" value="P:DNA repair"/>
    <property type="evidence" value="ECO:0007669"/>
    <property type="project" value="UniProtKB-KW"/>
</dbReference>
<comment type="caution">
    <text evidence="7">The sequence shown here is derived from an EMBL/GenBank/DDBJ whole genome shotgun (WGS) entry which is preliminary data.</text>
</comment>
<evidence type="ECO:0000256" key="4">
    <source>
        <dbReference type="ARBA" id="ARBA00023204"/>
    </source>
</evidence>
<dbReference type="Proteomes" id="UP001175226">
    <property type="component" value="Unassembled WGS sequence"/>
</dbReference>
<dbReference type="EMBL" id="JAUEPT010000221">
    <property type="protein sequence ID" value="KAK0429681.1"/>
    <property type="molecule type" value="Genomic_DNA"/>
</dbReference>
<name>A0AA39ISJ1_9AGAR</name>
<keyword evidence="5" id="KW-0156">Chromatin regulator</keyword>
<feature type="domain" description="TIP49 P-loop" evidence="6">
    <location>
        <begin position="17"/>
        <end position="167"/>
    </location>
</feature>
<keyword evidence="2 5" id="KW-0805">Transcription regulation</keyword>
<evidence type="ECO:0000256" key="5">
    <source>
        <dbReference type="RuleBase" id="RU363048"/>
    </source>
</evidence>
<dbReference type="EC" id="3.6.4.12" evidence="5"/>
<evidence type="ECO:0000256" key="3">
    <source>
        <dbReference type="ARBA" id="ARBA00023163"/>
    </source>
</evidence>
<dbReference type="PANTHER" id="PTHR11093">
    <property type="entry name" value="RUVB-RELATED REPTIN AND PONTIN"/>
    <property type="match status" value="1"/>
</dbReference>
<organism evidence="7 8">
    <name type="scientific">Armillaria borealis</name>
    <dbReference type="NCBI Taxonomy" id="47425"/>
    <lineage>
        <taxon>Eukaryota</taxon>
        <taxon>Fungi</taxon>
        <taxon>Dikarya</taxon>
        <taxon>Basidiomycota</taxon>
        <taxon>Agaricomycotina</taxon>
        <taxon>Agaricomycetes</taxon>
        <taxon>Agaricomycetidae</taxon>
        <taxon>Agaricales</taxon>
        <taxon>Marasmiineae</taxon>
        <taxon>Physalacriaceae</taxon>
        <taxon>Armillaria</taxon>
    </lineage>
</organism>
<comment type="catalytic activity">
    <reaction evidence="5">
        <text>ATP + H2O = ADP + phosphate + H(+)</text>
        <dbReference type="Rhea" id="RHEA:13065"/>
        <dbReference type="ChEBI" id="CHEBI:15377"/>
        <dbReference type="ChEBI" id="CHEBI:15378"/>
        <dbReference type="ChEBI" id="CHEBI:30616"/>
        <dbReference type="ChEBI" id="CHEBI:43474"/>
        <dbReference type="ChEBI" id="CHEBI:456216"/>
        <dbReference type="EC" id="3.6.4.12"/>
    </reaction>
</comment>
<dbReference type="SUPFAM" id="SSF52540">
    <property type="entry name" value="P-loop containing nucleoside triphosphate hydrolases"/>
    <property type="match status" value="1"/>
</dbReference>
<dbReference type="AlphaFoldDB" id="A0AA39ISJ1"/>
<proteinExistence type="inferred from homology"/>
<keyword evidence="3 5" id="KW-0804">Transcription</keyword>
<keyword evidence="8" id="KW-1185">Reference proteome</keyword>
<keyword evidence="5" id="KW-0539">Nucleus</keyword>
<dbReference type="GO" id="GO:0005524">
    <property type="term" value="F:ATP binding"/>
    <property type="evidence" value="ECO:0007669"/>
    <property type="project" value="UniProtKB-KW"/>
</dbReference>
<evidence type="ECO:0000313" key="8">
    <source>
        <dbReference type="Proteomes" id="UP001175226"/>
    </source>
</evidence>
<dbReference type="Gene3D" id="3.40.50.300">
    <property type="entry name" value="P-loop containing nucleotide triphosphate hydrolases"/>
    <property type="match status" value="1"/>
</dbReference>
<feature type="domain" description="TIP49 P-loop" evidence="6">
    <location>
        <begin position="231"/>
        <end position="297"/>
    </location>
</feature>
<comment type="subcellular location">
    <subcellularLocation>
        <location evidence="5">Nucleus</location>
    </subcellularLocation>
</comment>
<gene>
    <name evidence="7" type="ORF">EV421DRAFT_2042579</name>
</gene>
<keyword evidence="1 5" id="KW-0227">DNA damage</keyword>
<keyword evidence="5" id="KW-0547">Nucleotide-binding</keyword>
<accession>A0AA39ISJ1</accession>
<dbReference type="GO" id="GO:0006325">
    <property type="term" value="P:chromatin organization"/>
    <property type="evidence" value="ECO:0007669"/>
    <property type="project" value="UniProtKB-KW"/>
</dbReference>